<comment type="caution">
    <text evidence="2">The sequence shown here is derived from an EMBL/GenBank/DDBJ whole genome shotgun (WGS) entry which is preliminary data.</text>
</comment>
<dbReference type="InterPro" id="IPR019060">
    <property type="entry name" value="DUF2382"/>
</dbReference>
<dbReference type="Proteomes" id="UP000535182">
    <property type="component" value="Unassembled WGS sequence"/>
</dbReference>
<evidence type="ECO:0000259" key="1">
    <source>
        <dbReference type="Pfam" id="PF09557"/>
    </source>
</evidence>
<organism evidence="2 3">
    <name type="scientific">Tunturiibacter gelidiferens</name>
    <dbReference type="NCBI Taxonomy" id="3069689"/>
    <lineage>
        <taxon>Bacteria</taxon>
        <taxon>Pseudomonadati</taxon>
        <taxon>Acidobacteriota</taxon>
        <taxon>Terriglobia</taxon>
        <taxon>Terriglobales</taxon>
        <taxon>Acidobacteriaceae</taxon>
        <taxon>Tunturiibacter</taxon>
    </lineage>
</organism>
<reference evidence="2 3" key="1">
    <citation type="submission" date="2020-08" db="EMBL/GenBank/DDBJ databases">
        <title>Genomic Encyclopedia of Type Strains, Phase IV (KMG-V): Genome sequencing to study the core and pangenomes of soil and plant-associated prokaryotes.</title>
        <authorList>
            <person name="Whitman W."/>
        </authorList>
    </citation>
    <scope>NUCLEOTIDE SEQUENCE [LARGE SCALE GENOMIC DNA]</scope>
    <source>
        <strain evidence="2 3">X5P2</strain>
    </source>
</reference>
<proteinExistence type="predicted"/>
<name>A0A9X0QDP7_9BACT</name>
<gene>
    <name evidence="2" type="ORF">HDF14_002091</name>
</gene>
<dbReference type="PANTHER" id="PTHR38463">
    <property type="entry name" value="STRESS RESPONSE PROTEIN YSNF"/>
    <property type="match status" value="1"/>
</dbReference>
<dbReference type="RefSeq" id="WP_183975996.1">
    <property type="nucleotide sequence ID" value="NZ_JACHEB010000004.1"/>
</dbReference>
<protein>
    <submittedName>
        <fullName evidence="2">Uncharacterized protein (TIGR02271 family)</fullName>
    </submittedName>
</protein>
<dbReference type="EMBL" id="JACHEB010000004">
    <property type="protein sequence ID" value="MBB5328481.1"/>
    <property type="molecule type" value="Genomic_DNA"/>
</dbReference>
<evidence type="ECO:0000313" key="3">
    <source>
        <dbReference type="Proteomes" id="UP000535182"/>
    </source>
</evidence>
<keyword evidence="3" id="KW-1185">Reference proteome</keyword>
<dbReference type="Pfam" id="PF09557">
    <property type="entry name" value="DUF2382"/>
    <property type="match status" value="1"/>
</dbReference>
<feature type="domain" description="DUF2382" evidence="1">
    <location>
        <begin position="149"/>
        <end position="258"/>
    </location>
</feature>
<dbReference type="PANTHER" id="PTHR38463:SF1">
    <property type="entry name" value="STRESS RESPONSE PROTEIN YSNF"/>
    <property type="match status" value="1"/>
</dbReference>
<evidence type="ECO:0000313" key="2">
    <source>
        <dbReference type="EMBL" id="MBB5328481.1"/>
    </source>
</evidence>
<sequence>MSNFEKIVTLFDTAEHAQAAEANLQHAGFSDGDISILSGSDLPKAGDALREPGLWHRMFGSDIAQHEATVYAKAVESGGVVLTLRAAEEDVPKAMAILNQHKLVDVTDRAVDTGVISKASAATLAVPAAIAAAVPTKPVTSDLGKNEVIRLAEEHLEVGKRLVEEGTTRIRRFVTETPVEKQVTLHEEHAEVVRRAVSDPDFVKDIDWSDQTIEVLETSEQAVVSKTARVAEEVVVGKTGSDRVETVHDTVRRQQVEVERVPGKNPPAART</sequence>
<dbReference type="AlphaFoldDB" id="A0A9X0QDP7"/>
<dbReference type="InterPro" id="IPR052967">
    <property type="entry name" value="Stress_Response_Assoc"/>
</dbReference>
<accession>A0A9X0QDP7</accession>